<protein>
    <submittedName>
        <fullName evidence="2">Adenylate cyclase class IV</fullName>
    </submittedName>
</protein>
<dbReference type="SUPFAM" id="SSF55154">
    <property type="entry name" value="CYTH-like phosphatases"/>
    <property type="match status" value="1"/>
</dbReference>
<dbReference type="RefSeq" id="WP_184659012.1">
    <property type="nucleotide sequence ID" value="NZ_CP031518.1"/>
</dbReference>
<accession>A0A7W8G983</accession>
<evidence type="ECO:0000313" key="3">
    <source>
        <dbReference type="Proteomes" id="UP000518887"/>
    </source>
</evidence>
<name>A0A7W8G983_9SPIR</name>
<dbReference type="Proteomes" id="UP000518887">
    <property type="component" value="Unassembled WGS sequence"/>
</dbReference>
<evidence type="ECO:0000313" key="2">
    <source>
        <dbReference type="EMBL" id="MBB5226079.1"/>
    </source>
</evidence>
<organism evidence="2 3">
    <name type="scientific">Treponema ruminis</name>
    <dbReference type="NCBI Taxonomy" id="744515"/>
    <lineage>
        <taxon>Bacteria</taxon>
        <taxon>Pseudomonadati</taxon>
        <taxon>Spirochaetota</taxon>
        <taxon>Spirochaetia</taxon>
        <taxon>Spirochaetales</taxon>
        <taxon>Treponemataceae</taxon>
        <taxon>Treponema</taxon>
    </lineage>
</organism>
<dbReference type="InterPro" id="IPR033469">
    <property type="entry name" value="CYTH-like_dom_sf"/>
</dbReference>
<dbReference type="PROSITE" id="PS51707">
    <property type="entry name" value="CYTH"/>
    <property type="match status" value="1"/>
</dbReference>
<dbReference type="AlphaFoldDB" id="A0A7W8G983"/>
<dbReference type="InterPro" id="IPR023577">
    <property type="entry name" value="CYTH_domain"/>
</dbReference>
<sequence length="196" mass="22870">MSREIELKVPLTQEQFEKIQEILSGKKGLPAFNFHSFEHILKSDEYFSRYHNHEERIKNKELRVIRIRTEKTDGGVEKSYFCIKQKTIENGVEFNSEKETFIEDADVLRSFFEASGFIKWFEKKKDAVGVLCSLDSSGFEAHLELEKVNSLLYIEIEYTKEDLPADEVRSNLEKILLALGVDPKKRDSRSWAEILS</sequence>
<evidence type="ECO:0000259" key="1">
    <source>
        <dbReference type="PROSITE" id="PS51707"/>
    </source>
</evidence>
<gene>
    <name evidence="2" type="ORF">HNP76_001447</name>
</gene>
<feature type="domain" description="CYTH" evidence="1">
    <location>
        <begin position="2"/>
        <end position="196"/>
    </location>
</feature>
<proteinExistence type="predicted"/>
<dbReference type="Gene3D" id="2.40.320.10">
    <property type="entry name" value="Hypothetical Protein Pfu-838710-001"/>
    <property type="match status" value="1"/>
</dbReference>
<keyword evidence="3" id="KW-1185">Reference proteome</keyword>
<dbReference type="EMBL" id="JACHFQ010000004">
    <property type="protein sequence ID" value="MBB5226079.1"/>
    <property type="molecule type" value="Genomic_DNA"/>
</dbReference>
<comment type="caution">
    <text evidence="2">The sequence shown here is derived from an EMBL/GenBank/DDBJ whole genome shotgun (WGS) entry which is preliminary data.</text>
</comment>
<reference evidence="2 3" key="1">
    <citation type="submission" date="2020-08" db="EMBL/GenBank/DDBJ databases">
        <title>Genomic Encyclopedia of Type Strains, Phase IV (KMG-IV): sequencing the most valuable type-strain genomes for metagenomic binning, comparative biology and taxonomic classification.</title>
        <authorList>
            <person name="Goeker M."/>
        </authorList>
    </citation>
    <scope>NUCLEOTIDE SEQUENCE [LARGE SCALE GENOMIC DNA]</scope>
    <source>
        <strain evidence="2 3">DSM 103462</strain>
    </source>
</reference>